<feature type="region of interest" description="Disordered" evidence="1">
    <location>
        <begin position="184"/>
        <end position="209"/>
    </location>
</feature>
<name>A0ABR1KCF8_9AGAR</name>
<keyword evidence="3" id="KW-1185">Reference proteome</keyword>
<accession>A0ABR1KCF8</accession>
<evidence type="ECO:0000313" key="3">
    <source>
        <dbReference type="Proteomes" id="UP001498398"/>
    </source>
</evidence>
<protein>
    <submittedName>
        <fullName evidence="2">Uncharacterized protein</fullName>
    </submittedName>
</protein>
<dbReference type="Proteomes" id="UP001498398">
    <property type="component" value="Unassembled WGS sequence"/>
</dbReference>
<gene>
    <name evidence="2" type="ORF">VKT23_001247</name>
</gene>
<proteinExistence type="predicted"/>
<dbReference type="EMBL" id="JBANRG010000001">
    <property type="protein sequence ID" value="KAK7473146.1"/>
    <property type="molecule type" value="Genomic_DNA"/>
</dbReference>
<sequence length="320" mass="35711">MPAIPSLQTGPPLPSSFKRKELEQLALRRIHAEFQFLPTLTEEHLLPPGNVRGCEEGAGREYMKYYVESFIDFKRYSEQEIGVIEEVGVSKMHILSDDILRRLSHKYAPGSTSEDVGRLFLWMSWLVDVKDLEVFMLVAEKVLHPLVSAVGNALLKYIEQLNRKNERQRLLNVFARRALPTLKRRRKSPSLSPSPRRVRHPAHLPSRIQNPPALSLVGLSSLSPMGSMSVIKKTLSKPIKNQGGVGPSSTLPAPSTSTLKSNAAFRPVCRRTLFPALLPLRRSARLSGSIFAQDNGISSISSSASDTIESTKRNRKLLCN</sequence>
<organism evidence="2 3">
    <name type="scientific">Marasmiellus scandens</name>
    <dbReference type="NCBI Taxonomy" id="2682957"/>
    <lineage>
        <taxon>Eukaryota</taxon>
        <taxon>Fungi</taxon>
        <taxon>Dikarya</taxon>
        <taxon>Basidiomycota</taxon>
        <taxon>Agaricomycotina</taxon>
        <taxon>Agaricomycetes</taxon>
        <taxon>Agaricomycetidae</taxon>
        <taxon>Agaricales</taxon>
        <taxon>Marasmiineae</taxon>
        <taxon>Omphalotaceae</taxon>
        <taxon>Marasmiellus</taxon>
    </lineage>
</organism>
<comment type="caution">
    <text evidence="2">The sequence shown here is derived from an EMBL/GenBank/DDBJ whole genome shotgun (WGS) entry which is preliminary data.</text>
</comment>
<reference evidence="2 3" key="1">
    <citation type="submission" date="2024-01" db="EMBL/GenBank/DDBJ databases">
        <title>A draft genome for the cacao thread blight pathogen Marasmiellus scandens.</title>
        <authorList>
            <person name="Baruah I.K."/>
            <person name="Leung J."/>
            <person name="Bukari Y."/>
            <person name="Amoako-Attah I."/>
            <person name="Meinhardt L.W."/>
            <person name="Bailey B.A."/>
            <person name="Cohen S.P."/>
        </authorList>
    </citation>
    <scope>NUCLEOTIDE SEQUENCE [LARGE SCALE GENOMIC DNA]</scope>
    <source>
        <strain evidence="2 3">GH-19</strain>
    </source>
</reference>
<evidence type="ECO:0000313" key="2">
    <source>
        <dbReference type="EMBL" id="KAK7473146.1"/>
    </source>
</evidence>
<feature type="region of interest" description="Disordered" evidence="1">
    <location>
        <begin position="238"/>
        <end position="258"/>
    </location>
</feature>
<evidence type="ECO:0000256" key="1">
    <source>
        <dbReference type="SAM" id="MobiDB-lite"/>
    </source>
</evidence>
<feature type="compositionally biased region" description="Low complexity" evidence="1">
    <location>
        <begin position="247"/>
        <end position="258"/>
    </location>
</feature>